<evidence type="ECO:0000256" key="5">
    <source>
        <dbReference type="ARBA" id="ARBA00022840"/>
    </source>
</evidence>
<keyword evidence="7 9" id="KW-0030">Aminoacyl-tRNA synthetase</keyword>
<evidence type="ECO:0000256" key="2">
    <source>
        <dbReference type="ARBA" id="ARBA00022490"/>
    </source>
</evidence>
<accession>F5YKY6</accession>
<dbReference type="InterPro" id="IPR002302">
    <property type="entry name" value="Leu-tRNA-ligase"/>
</dbReference>
<dbReference type="SUPFAM" id="SSF50677">
    <property type="entry name" value="ValRS/IleRS/LeuRS editing domain"/>
    <property type="match status" value="1"/>
</dbReference>
<dbReference type="GO" id="GO:0005524">
    <property type="term" value="F:ATP binding"/>
    <property type="evidence" value="ECO:0007669"/>
    <property type="project" value="UniProtKB-UniRule"/>
</dbReference>
<dbReference type="PROSITE" id="PS00178">
    <property type="entry name" value="AA_TRNA_LIGASE_I"/>
    <property type="match status" value="1"/>
</dbReference>
<dbReference type="CDD" id="cd00812">
    <property type="entry name" value="LeuRS_core"/>
    <property type="match status" value="1"/>
</dbReference>
<evidence type="ECO:0000256" key="4">
    <source>
        <dbReference type="ARBA" id="ARBA00022741"/>
    </source>
</evidence>
<keyword evidence="4 9" id="KW-0547">Nucleotide-binding</keyword>
<dbReference type="SUPFAM" id="SSF47323">
    <property type="entry name" value="Anticodon-binding domain of a subclass of class I aminoacyl-tRNA synthetases"/>
    <property type="match status" value="1"/>
</dbReference>
<dbReference type="GO" id="GO:0002161">
    <property type="term" value="F:aminoacyl-tRNA deacylase activity"/>
    <property type="evidence" value="ECO:0007669"/>
    <property type="project" value="InterPro"/>
</dbReference>
<feature type="short sequence motif" description="'KMSKS' region" evidence="9">
    <location>
        <begin position="599"/>
        <end position="603"/>
    </location>
</feature>
<sequence length="829" mass="92770">MAKKAGVKYPFETIEPKWQKYWADHQTFKAVEDPSFPKDKRRYVLDMFPYPSAQGLHVGHPEGYTATDIYCRYLRMNGYNVLHPMGFDAFGLPAENYAIKTGTHPSVTTAANINHFRTQIKSLGFSYDWDREVDTSNEKYYRWTQWIFLKLFEKGLAYEAESPINWCPSCKTGLANEEVKDGCCDRCGTKVSRKRIRQWILKITAYAERLLDDLDGLDWPEPVKLMQRNWIGRSEGANVIFKIDGHSEALEIYTTRPDTLFGATYMVLSPEHSLVEKITTPDQKAAVGAYLDAAAKKSDLERTDLAKEKTGVFSGAYAVNPVNGAKIPIWIADYVLISYGTGAIMAVPAHDERDWDFAKAFNLPIIQVVSPVPPGGESAGFSDGNTEGISTCTVADGWSVNSGDFTGLPTTEAKEKVTAWVEAQGFGKKTVNYKLRDWIFSRQRYWGEPIPLVHCEHCGIVPLPETELPLRLPDVQSYTPTGTGESPLAGITDWVNTTCPVCGGPAKRETNTMPQWAGSCWYYLRYLDPDNDTAFAAKDKIDYWAPVDLYVGGVEHAVLHLLYSRFWHKVLYDLGLVNTKEPFQRLVNQGMILGEDNLKMSKSRGNVINPDDIVKSFGADSMRVYEMFMGPLEVTKPWLTAGLVGVSRFLERLWAIAEKPLTEKSPTEALGAEQAEELVRLQHKTIKKVSRDTGSLDFNTAISQMMVYSNELAKLAELPRSLWEPLVLMVSAYAPHLGEELWEKLGHSGSVSKAAWPVWEEKLTADNEVTVVAQVNGKIRDKFTAAAGTSKEELEKIALALPGVLKWLDGQTVVKVIAVQDKLVNIVVK</sequence>
<evidence type="ECO:0000313" key="14">
    <source>
        <dbReference type="EMBL" id="AEF83578.1"/>
    </source>
</evidence>
<organism evidence="14 15">
    <name type="scientific">Treponema primitia (strain ATCC BAA-887 / DSM 12427 / ZAS-2)</name>
    <dbReference type="NCBI Taxonomy" id="545694"/>
    <lineage>
        <taxon>Bacteria</taxon>
        <taxon>Pseudomonadati</taxon>
        <taxon>Spirochaetota</taxon>
        <taxon>Spirochaetia</taxon>
        <taxon>Spirochaetales</taxon>
        <taxon>Treponemataceae</taxon>
        <taxon>Treponema</taxon>
    </lineage>
</organism>
<dbReference type="eggNOG" id="COG0495">
    <property type="taxonomic scope" value="Bacteria"/>
</dbReference>
<gene>
    <name evidence="9 14" type="primary">leuS</name>
    <name evidence="14" type="ordered locus">TREPR_3229</name>
</gene>
<dbReference type="Pfam" id="PF09334">
    <property type="entry name" value="tRNA-synt_1g"/>
    <property type="match status" value="1"/>
</dbReference>
<dbReference type="GO" id="GO:0006429">
    <property type="term" value="P:leucyl-tRNA aminoacylation"/>
    <property type="evidence" value="ECO:0007669"/>
    <property type="project" value="UniProtKB-UniRule"/>
</dbReference>
<dbReference type="InterPro" id="IPR009008">
    <property type="entry name" value="Val/Leu/Ile-tRNA-synth_edit"/>
</dbReference>
<evidence type="ECO:0000256" key="8">
    <source>
        <dbReference type="ARBA" id="ARBA00047469"/>
    </source>
</evidence>
<dbReference type="Pfam" id="PF08264">
    <property type="entry name" value="Anticodon_1"/>
    <property type="match status" value="1"/>
</dbReference>
<dbReference type="AlphaFoldDB" id="F5YKY6"/>
<comment type="caution">
    <text evidence="9">Lacks conserved residue(s) required for the propagation of feature annotation.</text>
</comment>
<evidence type="ECO:0000259" key="13">
    <source>
        <dbReference type="Pfam" id="PF13603"/>
    </source>
</evidence>
<dbReference type="FunFam" id="3.40.50.620:FF:000077">
    <property type="entry name" value="Leucine--tRNA ligase"/>
    <property type="match status" value="1"/>
</dbReference>
<dbReference type="NCBIfam" id="TIGR00396">
    <property type="entry name" value="leuS_bact"/>
    <property type="match status" value="1"/>
</dbReference>
<feature type="domain" description="Methionyl/Valyl/Leucyl/Isoleucyl-tRNA synthetase anticodon-binding" evidence="11">
    <location>
        <begin position="681"/>
        <end position="791"/>
    </location>
</feature>
<feature type="domain" description="Leucyl-tRNA synthetase editing" evidence="13">
    <location>
        <begin position="228"/>
        <end position="421"/>
    </location>
</feature>
<evidence type="ECO:0000256" key="1">
    <source>
        <dbReference type="ARBA" id="ARBA00005594"/>
    </source>
</evidence>
<proteinExistence type="inferred from homology"/>
<dbReference type="GO" id="GO:0004823">
    <property type="term" value="F:leucine-tRNA ligase activity"/>
    <property type="evidence" value="ECO:0007669"/>
    <property type="project" value="UniProtKB-UniRule"/>
</dbReference>
<dbReference type="InterPro" id="IPR009080">
    <property type="entry name" value="tRNAsynth_Ia_anticodon-bd"/>
</dbReference>
<dbReference type="InterPro" id="IPR025709">
    <property type="entry name" value="Leu_tRNA-synth_edit"/>
</dbReference>
<protein>
    <recommendedName>
        <fullName evidence="9">Leucine--tRNA ligase</fullName>
        <ecNumber evidence="9">6.1.1.4</ecNumber>
    </recommendedName>
    <alternativeName>
        <fullName evidence="9">Leucyl-tRNA synthetase</fullName>
        <shortName evidence="9">LeuRS</shortName>
    </alternativeName>
</protein>
<reference evidence="14 15" key="2">
    <citation type="journal article" date="2011" name="ISME J.">
        <title>RNA-seq reveals cooperative metabolic interactions between two termite-gut spirochete species in co-culture.</title>
        <authorList>
            <person name="Rosenthal A.Z."/>
            <person name="Matson E.G."/>
            <person name="Eldar A."/>
            <person name="Leadbetter J.R."/>
        </authorList>
    </citation>
    <scope>NUCLEOTIDE SEQUENCE [LARGE SCALE GENOMIC DNA]</scope>
    <source>
        <strain evidence="15">ATCC BAA-887 / DSM 12427 / ZAS-2</strain>
    </source>
</reference>
<dbReference type="EC" id="6.1.1.4" evidence="9"/>
<feature type="domain" description="Methionyl/Leucyl tRNA synthetase" evidence="12">
    <location>
        <begin position="48"/>
        <end position="191"/>
    </location>
</feature>
<dbReference type="RefSeq" id="WP_015707039.1">
    <property type="nucleotide sequence ID" value="NC_015578.1"/>
</dbReference>
<dbReference type="InterPro" id="IPR013155">
    <property type="entry name" value="M/V/L/I-tRNA-synth_anticd-bd"/>
</dbReference>
<reference evidence="15" key="1">
    <citation type="submission" date="2009-12" db="EMBL/GenBank/DDBJ databases">
        <title>Complete sequence of Treponema primitia strain ZAS-2.</title>
        <authorList>
            <person name="Tetu S.G."/>
            <person name="Matson E."/>
            <person name="Ren Q."/>
            <person name="Seshadri R."/>
            <person name="Elbourne L."/>
            <person name="Hassan K.A."/>
            <person name="Durkin A."/>
            <person name="Radune D."/>
            <person name="Mohamoud Y."/>
            <person name="Shay R."/>
            <person name="Jin S."/>
            <person name="Zhang X."/>
            <person name="Lucey K."/>
            <person name="Ballor N.R."/>
            <person name="Ottesen E."/>
            <person name="Rosenthal R."/>
            <person name="Allen A."/>
            <person name="Leadbetter J.R."/>
            <person name="Paulsen I.T."/>
        </authorList>
    </citation>
    <scope>NUCLEOTIDE SEQUENCE [LARGE SCALE GENOMIC DNA]</scope>
    <source>
        <strain evidence="15">ATCC BAA-887 / DSM 12427 / ZAS-2</strain>
    </source>
</reference>
<comment type="similarity">
    <text evidence="1 9 10">Belongs to the class-I aminoacyl-tRNA synthetase family.</text>
</comment>
<dbReference type="PANTHER" id="PTHR43740:SF2">
    <property type="entry name" value="LEUCINE--TRNA LIGASE, MITOCHONDRIAL"/>
    <property type="match status" value="1"/>
</dbReference>
<evidence type="ECO:0000313" key="15">
    <source>
        <dbReference type="Proteomes" id="UP000009223"/>
    </source>
</evidence>
<keyword evidence="5 9" id="KW-0067">ATP-binding</keyword>
<evidence type="ECO:0000256" key="9">
    <source>
        <dbReference type="HAMAP-Rule" id="MF_00049"/>
    </source>
</evidence>
<dbReference type="Pfam" id="PF13603">
    <property type="entry name" value="tRNA-synt_1_2"/>
    <property type="match status" value="1"/>
</dbReference>
<dbReference type="KEGG" id="tpi:TREPR_3229"/>
<name>F5YKY6_TREPZ</name>
<dbReference type="EMBL" id="CP001843">
    <property type="protein sequence ID" value="AEF83578.1"/>
    <property type="molecule type" value="Genomic_DNA"/>
</dbReference>
<keyword evidence="3 9" id="KW-0436">Ligase</keyword>
<dbReference type="FunFam" id="3.40.50.620:FF:000056">
    <property type="entry name" value="Leucine--tRNA ligase"/>
    <property type="match status" value="1"/>
</dbReference>
<keyword evidence="15" id="KW-1185">Reference proteome</keyword>
<dbReference type="GO" id="GO:0005829">
    <property type="term" value="C:cytosol"/>
    <property type="evidence" value="ECO:0007669"/>
    <property type="project" value="TreeGrafter"/>
</dbReference>
<keyword evidence="6 9" id="KW-0648">Protein biosynthesis</keyword>
<dbReference type="PANTHER" id="PTHR43740">
    <property type="entry name" value="LEUCYL-TRNA SYNTHETASE"/>
    <property type="match status" value="1"/>
</dbReference>
<comment type="catalytic activity">
    <reaction evidence="8 9">
        <text>tRNA(Leu) + L-leucine + ATP = L-leucyl-tRNA(Leu) + AMP + diphosphate</text>
        <dbReference type="Rhea" id="RHEA:11688"/>
        <dbReference type="Rhea" id="RHEA-COMP:9613"/>
        <dbReference type="Rhea" id="RHEA-COMP:9622"/>
        <dbReference type="ChEBI" id="CHEBI:30616"/>
        <dbReference type="ChEBI" id="CHEBI:33019"/>
        <dbReference type="ChEBI" id="CHEBI:57427"/>
        <dbReference type="ChEBI" id="CHEBI:78442"/>
        <dbReference type="ChEBI" id="CHEBI:78494"/>
        <dbReference type="ChEBI" id="CHEBI:456215"/>
        <dbReference type="EC" id="6.1.1.4"/>
    </reaction>
</comment>
<dbReference type="InterPro" id="IPR015413">
    <property type="entry name" value="Methionyl/Leucyl_tRNA_Synth"/>
</dbReference>
<evidence type="ECO:0000259" key="12">
    <source>
        <dbReference type="Pfam" id="PF09334"/>
    </source>
</evidence>
<dbReference type="HAMAP" id="MF_00049_B">
    <property type="entry name" value="Leu_tRNA_synth_B"/>
    <property type="match status" value="1"/>
</dbReference>
<dbReference type="Gene3D" id="3.10.20.590">
    <property type="match status" value="1"/>
</dbReference>
<dbReference type="STRING" id="545694.TREPR_3229"/>
<dbReference type="HOGENOM" id="CLU_004427_0_0_12"/>
<dbReference type="Gene3D" id="3.40.50.620">
    <property type="entry name" value="HUPs"/>
    <property type="match status" value="2"/>
</dbReference>
<feature type="binding site" evidence="9">
    <location>
        <position position="602"/>
    </location>
    <ligand>
        <name>ATP</name>
        <dbReference type="ChEBI" id="CHEBI:30616"/>
    </ligand>
</feature>
<dbReference type="Gene3D" id="1.10.730.10">
    <property type="entry name" value="Isoleucyl-tRNA Synthetase, Domain 1"/>
    <property type="match status" value="1"/>
</dbReference>
<evidence type="ECO:0000256" key="10">
    <source>
        <dbReference type="RuleBase" id="RU363039"/>
    </source>
</evidence>
<dbReference type="InterPro" id="IPR014729">
    <property type="entry name" value="Rossmann-like_a/b/a_fold"/>
</dbReference>
<evidence type="ECO:0000256" key="6">
    <source>
        <dbReference type="ARBA" id="ARBA00022917"/>
    </source>
</evidence>
<comment type="subcellular location">
    <subcellularLocation>
        <location evidence="9">Cytoplasm</location>
    </subcellularLocation>
</comment>
<evidence type="ECO:0000256" key="3">
    <source>
        <dbReference type="ARBA" id="ARBA00022598"/>
    </source>
</evidence>
<dbReference type="SUPFAM" id="SSF52374">
    <property type="entry name" value="Nucleotidylyl transferase"/>
    <property type="match status" value="1"/>
</dbReference>
<dbReference type="OrthoDB" id="9810365at2"/>
<evidence type="ECO:0000259" key="11">
    <source>
        <dbReference type="Pfam" id="PF08264"/>
    </source>
</evidence>
<dbReference type="FunFam" id="1.10.730.10:FF:000011">
    <property type="entry name" value="Leucine--tRNA ligase chloroplastic/mitochondrial"/>
    <property type="match status" value="1"/>
</dbReference>
<dbReference type="PRINTS" id="PR00985">
    <property type="entry name" value="TRNASYNTHLEU"/>
</dbReference>
<dbReference type="FunFam" id="3.90.740.10:FF:000049">
    <property type="entry name" value="Os01g0120300 protein"/>
    <property type="match status" value="1"/>
</dbReference>
<evidence type="ECO:0000256" key="7">
    <source>
        <dbReference type="ARBA" id="ARBA00023146"/>
    </source>
</evidence>
<dbReference type="InterPro" id="IPR001412">
    <property type="entry name" value="aa-tRNA-synth_I_CS"/>
</dbReference>
<keyword evidence="2 9" id="KW-0963">Cytoplasm</keyword>
<dbReference type="Proteomes" id="UP000009223">
    <property type="component" value="Chromosome"/>
</dbReference>
<dbReference type="CDD" id="cd07958">
    <property type="entry name" value="Anticodon_Ia_Leu_BEm"/>
    <property type="match status" value="1"/>
</dbReference>